<dbReference type="PROSITE" id="PS50008">
    <property type="entry name" value="PIPLC_Y_DOMAIN"/>
    <property type="match status" value="1"/>
</dbReference>
<dbReference type="InterPro" id="IPR042531">
    <property type="entry name" value="PLC-beta_C_sf"/>
</dbReference>
<protein>
    <recommendedName>
        <fullName evidence="10">1-phosphatidylinositol 4,5-bisphosphate phosphodiesterase</fullName>
        <ecNumber evidence="10">3.1.4.11</ecNumber>
    </recommendedName>
</protein>
<feature type="compositionally biased region" description="Polar residues" evidence="15">
    <location>
        <begin position="628"/>
        <end position="642"/>
    </location>
</feature>
<dbReference type="EMBL" id="CAJEWN010000526">
    <property type="protein sequence ID" value="CAD2185035.1"/>
    <property type="molecule type" value="Genomic_DNA"/>
</dbReference>
<evidence type="ECO:0000256" key="6">
    <source>
        <dbReference type="ARBA" id="ARBA00022837"/>
    </source>
</evidence>
<name>A0A6V7WDG8_MELEN</name>
<dbReference type="FunFam" id="2.60.40.150:FF:000008">
    <property type="entry name" value="1-phosphatidylinositol 4,5-bisphosphate phosphodiesterase"/>
    <property type="match status" value="1"/>
</dbReference>
<keyword evidence="5 10" id="KW-0378">Hydrolase</keyword>
<dbReference type="PROSITE" id="PS50004">
    <property type="entry name" value="C2"/>
    <property type="match status" value="1"/>
</dbReference>
<keyword evidence="12" id="KW-0479">Metal-binding</keyword>
<proteinExistence type="predicted"/>
<feature type="domain" description="PI-PLC Y-box" evidence="17">
    <location>
        <begin position="697"/>
        <end position="813"/>
    </location>
</feature>
<evidence type="ECO:0000256" key="1">
    <source>
        <dbReference type="ARBA" id="ARBA00001195"/>
    </source>
</evidence>
<dbReference type="Gene3D" id="1.10.238.10">
    <property type="entry name" value="EF-hand"/>
    <property type="match status" value="1"/>
</dbReference>
<dbReference type="GO" id="GO:0005509">
    <property type="term" value="F:calcium ion binding"/>
    <property type="evidence" value="ECO:0007669"/>
    <property type="project" value="UniProtKB-UniRule"/>
</dbReference>
<keyword evidence="3" id="KW-0963">Cytoplasm</keyword>
<accession>A0A6V7WDG8</accession>
<dbReference type="SUPFAM" id="SSF49562">
    <property type="entry name" value="C2 domain (Calcium/lipid-binding domain, CaLB)"/>
    <property type="match status" value="1"/>
</dbReference>
<feature type="binding site" evidence="12">
    <location>
        <position position="340"/>
    </location>
    <ligand>
        <name>Ca(2+)</name>
        <dbReference type="ChEBI" id="CHEBI:29108"/>
    </ligand>
</feature>
<evidence type="ECO:0000256" key="11">
    <source>
        <dbReference type="PIRSR" id="PIRSR000956-1"/>
    </source>
</evidence>
<dbReference type="PROSITE" id="PS50007">
    <property type="entry name" value="PIPLC_X_DOMAIN"/>
    <property type="match status" value="1"/>
</dbReference>
<dbReference type="Gene3D" id="2.60.40.150">
    <property type="entry name" value="C2 domain"/>
    <property type="match status" value="1"/>
</dbReference>
<dbReference type="SMART" id="SM00148">
    <property type="entry name" value="PLCXc"/>
    <property type="match status" value="1"/>
</dbReference>
<feature type="region of interest" description="Disordered" evidence="15">
    <location>
        <begin position="473"/>
        <end position="655"/>
    </location>
</feature>
<dbReference type="Pfam" id="PF22631">
    <property type="entry name" value="PLCB1-4-like_EFh"/>
    <property type="match status" value="1"/>
</dbReference>
<feature type="active site" evidence="11">
    <location>
        <position position="339"/>
    </location>
</feature>
<dbReference type="InterPro" id="IPR000909">
    <property type="entry name" value="PLipase_C_PInositol-sp_X_dom"/>
</dbReference>
<dbReference type="SUPFAM" id="SSF47473">
    <property type="entry name" value="EF-hand"/>
    <property type="match status" value="1"/>
</dbReference>
<dbReference type="Gene3D" id="2.30.29.240">
    <property type="match status" value="1"/>
</dbReference>
<dbReference type="Proteomes" id="UP000580250">
    <property type="component" value="Unassembled WGS sequence"/>
</dbReference>
<dbReference type="GO" id="GO:0004435">
    <property type="term" value="F:phosphatidylinositol-4,5-bisphosphate phospholipase C activity"/>
    <property type="evidence" value="ECO:0007669"/>
    <property type="project" value="UniProtKB-UniRule"/>
</dbReference>
<dbReference type="SMART" id="SM00149">
    <property type="entry name" value="PLCYc"/>
    <property type="match status" value="1"/>
</dbReference>
<evidence type="ECO:0000256" key="9">
    <source>
        <dbReference type="ARBA" id="ARBA00023224"/>
    </source>
</evidence>
<dbReference type="InterPro" id="IPR035892">
    <property type="entry name" value="C2_domain_sf"/>
</dbReference>
<dbReference type="SUPFAM" id="SSF69989">
    <property type="entry name" value="C-terminal domain of PLC-beta"/>
    <property type="match status" value="1"/>
</dbReference>
<evidence type="ECO:0000256" key="8">
    <source>
        <dbReference type="ARBA" id="ARBA00023098"/>
    </source>
</evidence>
<evidence type="ECO:0000256" key="12">
    <source>
        <dbReference type="PIRSR" id="PIRSR000956-2"/>
    </source>
</evidence>
<feature type="active site" evidence="11">
    <location>
        <position position="387"/>
    </location>
</feature>
<dbReference type="GO" id="GO:0046488">
    <property type="term" value="P:phosphatidylinositol metabolic process"/>
    <property type="evidence" value="ECO:0007669"/>
    <property type="project" value="TreeGrafter"/>
</dbReference>
<dbReference type="Gene3D" id="3.20.20.190">
    <property type="entry name" value="Phosphatidylinositol (PI) phosphodiesterase"/>
    <property type="match status" value="2"/>
</dbReference>
<feature type="compositionally biased region" description="Basic and acidic residues" evidence="15">
    <location>
        <begin position="542"/>
        <end position="551"/>
    </location>
</feature>
<dbReference type="GO" id="GO:0005737">
    <property type="term" value="C:cytoplasm"/>
    <property type="evidence" value="ECO:0007669"/>
    <property type="project" value="UniProtKB-SubCell"/>
</dbReference>
<comment type="catalytic activity">
    <reaction evidence="1 10 13">
        <text>a 1,2-diacyl-sn-glycero-3-phospho-(1D-myo-inositol-4,5-bisphosphate) + H2O = 1D-myo-inositol 1,4,5-trisphosphate + a 1,2-diacyl-sn-glycerol + H(+)</text>
        <dbReference type="Rhea" id="RHEA:33179"/>
        <dbReference type="ChEBI" id="CHEBI:15377"/>
        <dbReference type="ChEBI" id="CHEBI:15378"/>
        <dbReference type="ChEBI" id="CHEBI:17815"/>
        <dbReference type="ChEBI" id="CHEBI:58456"/>
        <dbReference type="ChEBI" id="CHEBI:203600"/>
        <dbReference type="EC" id="3.1.4.11"/>
    </reaction>
</comment>
<dbReference type="Pfam" id="PF17787">
    <property type="entry name" value="PH_14"/>
    <property type="match status" value="1"/>
</dbReference>
<dbReference type="PANTHER" id="PTHR10336:SF36">
    <property type="entry name" value="1-PHOSPHATIDYLINOSITOL 4,5-BISPHOSPHATE PHOSPHODIESTERASE BETA-4"/>
    <property type="match status" value="1"/>
</dbReference>
<dbReference type="OrthoDB" id="269822at2759"/>
<dbReference type="GO" id="GO:0048015">
    <property type="term" value="P:phosphatidylinositol-mediated signaling"/>
    <property type="evidence" value="ECO:0007669"/>
    <property type="project" value="TreeGrafter"/>
</dbReference>
<dbReference type="CDD" id="cd08591">
    <property type="entry name" value="PI-PLCc_beta"/>
    <property type="match status" value="1"/>
</dbReference>
<dbReference type="InterPro" id="IPR001192">
    <property type="entry name" value="PI-PLC_fam"/>
</dbReference>
<evidence type="ECO:0000256" key="4">
    <source>
        <dbReference type="ARBA" id="ARBA00022553"/>
    </source>
</evidence>
<dbReference type="InterPro" id="IPR017946">
    <property type="entry name" value="PLC-like_Pdiesterase_TIM-brl"/>
</dbReference>
<feature type="region of interest" description="Disordered" evidence="15">
    <location>
        <begin position="998"/>
        <end position="1018"/>
    </location>
</feature>
<feature type="binding site" evidence="12">
    <location>
        <position position="421"/>
    </location>
    <ligand>
        <name>Ca(2+)</name>
        <dbReference type="ChEBI" id="CHEBI:29108"/>
    </ligand>
</feature>
<sequence>MTLKEKDHWSWRHKIGVPDVLLKGDLFDRYDEESSSIDFGCLLRVDEYGFFLVWEARGKEAGVLDLAQLWEARPTGGNIKDLRIVAELEQRVKLTQNAANLGPLDSRIVWLTYGQDLVIVNNLYFVASTALVAKTWRESINEFLRTYKIRFACPMQCLQKHWRYLCLSTNERGRIPLRNVVRTFASGKPEKMEHKCLADLGLSGDKEREDLDVVLFTFDKFLRLYHKISPRTDIQELFVKLSGQKEYLTRERLMMFLNDEQRDPRLNEILFPNFDVDRVNSLIAKYETDESYITQGKMSGDGFLRFLLSEENSPVFLDRTERHQDMDQPLCHYFINSSHNTYLTGRQYGGKSSTEIYRQVLLSGCRCIELDCWDGTGENKGEPIITHGKAMCTDVFFKDVLVQIKETAFLRSEWPVILSFENHCSKSNQLKMAKYCLEIFDEMLLTGPIKGHELEPGIPLPSPSQLKRKILIKNKRLKPEDEQRQMEQFRREGRLLDEEDEQSESAIEQKGSVVGSEAETTTTTTNIDDSGGSGQVLSPPSERSHFEDEKLNNQQKQHQKSKLGPTVSSASLSNTFDLLNLGGSGQQQHRSSLSNAPSRHNSTVALIENQQQQSSKETSVEKTEDCASGQSTARSNVAASSNQQQQPPGIISKLKQPLGLNRRVQAVLSKEEEERLIKMVQESYYYQGATTNIHPLLSSLVCYTHPVKFSGFDVAEQNNLHFHMSSFSESTGLNLIKQCAPEWVNYNKRQLSRIYPKGARVDSSNFLPQIFWNAGCQMAALNFQTPDVCIQLNQGKFEYNDQCGYLLKPDFMRRPDRTFDPFSESPVDGVIAAHCSVRIISGQFLCERKAGTYVEVEMYGLPTDTIRKEHRSRLVPANSLFPVYNEEPFVFRKVILPELAVLRFAVYDDSGKQLGQRILPLDGLQSGYRHISLRTENNQPLTLPSLFVHLQLKTYVPDELSGLVDALADPKAYLSAQEKREEALQQMCVDELEELLAPVGPDSGGRTTTAKSSSTNFDGNASIRRVAAQNGGCSTNLASSTQINSLDSGRLISNQSPSMCGKDSSQSNVVITSGGSTPRTTIPMTADGYSTTTIDGKFQVKNIEVTELRKEKIFLKLQKRISKDKEEMRRKHQKMRENVLKSQQSSVEKLVGNASSTTTTNILTTKLSLKRRNHPNNASTDAGESNKIRHVSLGNRISDPVQMGGDSLIRSLIQNQTDEWSTLIKRIEIEQFEQRKLHTKEEYELLRRILTERQKQQQLALKSRFEMENRELKQAQTKKSMEDIRAVQQDKVIKTKAERDRRIKELNERNLKLFMEERKRLATRCRRHEDQLEKKHSEQLESLEKESVRALELEEMSHRETLLASQPQCIV</sequence>
<dbReference type="CDD" id="cd00275">
    <property type="entry name" value="C2_PLC_like"/>
    <property type="match status" value="1"/>
</dbReference>
<evidence type="ECO:0000256" key="14">
    <source>
        <dbReference type="SAM" id="Coils"/>
    </source>
</evidence>
<organism evidence="18 19">
    <name type="scientific">Meloidogyne enterolobii</name>
    <name type="common">Root-knot nematode worm</name>
    <name type="synonym">Meloidogyne mayaguensis</name>
    <dbReference type="NCBI Taxonomy" id="390850"/>
    <lineage>
        <taxon>Eukaryota</taxon>
        <taxon>Metazoa</taxon>
        <taxon>Ecdysozoa</taxon>
        <taxon>Nematoda</taxon>
        <taxon>Chromadorea</taxon>
        <taxon>Rhabditida</taxon>
        <taxon>Tylenchina</taxon>
        <taxon>Tylenchomorpha</taxon>
        <taxon>Tylenchoidea</taxon>
        <taxon>Meloidogynidae</taxon>
        <taxon>Meloidogyninae</taxon>
        <taxon>Meloidogyne</taxon>
    </lineage>
</organism>
<comment type="caution">
    <text evidence="18">The sequence shown here is derived from an EMBL/GenBank/DDBJ whole genome shotgun (WGS) entry which is preliminary data.</text>
</comment>
<dbReference type="Pfam" id="PF00387">
    <property type="entry name" value="PI-PLC-Y"/>
    <property type="match status" value="1"/>
</dbReference>
<dbReference type="Gene3D" id="1.20.1230.10">
    <property type="entry name" value="Phospholipase C beta, distal C-terminal domain"/>
    <property type="match status" value="1"/>
</dbReference>
<dbReference type="Pfam" id="PF00388">
    <property type="entry name" value="PI-PLC-X"/>
    <property type="match status" value="1"/>
</dbReference>
<evidence type="ECO:0000313" key="18">
    <source>
        <dbReference type="EMBL" id="CAD2185035.1"/>
    </source>
</evidence>
<keyword evidence="9 10" id="KW-0807">Transducer</keyword>
<dbReference type="SUPFAM" id="SSF50729">
    <property type="entry name" value="PH domain-like"/>
    <property type="match status" value="1"/>
</dbReference>
<dbReference type="InterPro" id="IPR016280">
    <property type="entry name" value="PLC-beta"/>
</dbReference>
<feature type="region of interest" description="Disordered" evidence="15">
    <location>
        <begin position="1057"/>
        <end position="1088"/>
    </location>
</feature>
<dbReference type="InterPro" id="IPR014815">
    <property type="entry name" value="PLC-beta_C"/>
</dbReference>
<evidence type="ECO:0000256" key="5">
    <source>
        <dbReference type="ARBA" id="ARBA00022801"/>
    </source>
</evidence>
<evidence type="ECO:0000256" key="3">
    <source>
        <dbReference type="ARBA" id="ARBA00022490"/>
    </source>
</evidence>
<dbReference type="SUPFAM" id="SSF51695">
    <property type="entry name" value="PLC-like phosphodiesterases"/>
    <property type="match status" value="1"/>
</dbReference>
<evidence type="ECO:0000259" key="17">
    <source>
        <dbReference type="PROSITE" id="PS50008"/>
    </source>
</evidence>
<dbReference type="InterPro" id="IPR053945">
    <property type="entry name" value="PLCB1-4-like_EFh"/>
</dbReference>
<comment type="subcellular location">
    <subcellularLocation>
        <location evidence="2">Cytoplasm</location>
    </subcellularLocation>
</comment>
<dbReference type="CDD" id="cd13361">
    <property type="entry name" value="PH_PLC_beta"/>
    <property type="match status" value="1"/>
</dbReference>
<dbReference type="FunFam" id="3.20.20.190:FF:000084">
    <property type="match status" value="1"/>
</dbReference>
<comment type="cofactor">
    <cofactor evidence="12">
        <name>Ca(2+)</name>
        <dbReference type="ChEBI" id="CHEBI:29108"/>
    </cofactor>
    <text evidence="12">Binds 1 Ca(2+) ion per subunit.</text>
</comment>
<dbReference type="Pfam" id="PF08703">
    <property type="entry name" value="PLC-beta_C"/>
    <property type="match status" value="1"/>
</dbReference>
<evidence type="ECO:0000313" key="19">
    <source>
        <dbReference type="Proteomes" id="UP000580250"/>
    </source>
</evidence>
<reference evidence="18 19" key="1">
    <citation type="submission" date="2020-08" db="EMBL/GenBank/DDBJ databases">
        <authorList>
            <person name="Koutsovoulos G."/>
            <person name="Danchin GJ E."/>
        </authorList>
    </citation>
    <scope>NUCLEOTIDE SEQUENCE [LARGE SCALE GENOMIC DNA]</scope>
</reference>
<feature type="region of interest" description="Disordered" evidence="15">
    <location>
        <begin position="1125"/>
        <end position="1153"/>
    </location>
</feature>
<evidence type="ECO:0000256" key="7">
    <source>
        <dbReference type="ARBA" id="ARBA00022963"/>
    </source>
</evidence>
<feature type="binding site" evidence="12">
    <location>
        <position position="371"/>
    </location>
    <ligand>
        <name>Ca(2+)</name>
        <dbReference type="ChEBI" id="CHEBI:29108"/>
    </ligand>
</feature>
<feature type="binding site" evidence="12">
    <location>
        <position position="369"/>
    </location>
    <ligand>
        <name>Ca(2+)</name>
        <dbReference type="ChEBI" id="CHEBI:29108"/>
    </ligand>
</feature>
<feature type="compositionally biased region" description="Basic and acidic residues" evidence="15">
    <location>
        <begin position="477"/>
        <end position="496"/>
    </location>
</feature>
<keyword evidence="14" id="KW-0175">Coiled coil</keyword>
<feature type="compositionally biased region" description="Polar residues" evidence="15">
    <location>
        <begin position="1005"/>
        <end position="1018"/>
    </location>
</feature>
<dbReference type="InterPro" id="IPR011992">
    <property type="entry name" value="EF-hand-dom_pair"/>
</dbReference>
<keyword evidence="6 12" id="KW-0106">Calcium</keyword>
<evidence type="ECO:0000256" key="15">
    <source>
        <dbReference type="SAM" id="MobiDB-lite"/>
    </source>
</evidence>
<feature type="compositionally biased region" description="Polar residues" evidence="15">
    <location>
        <begin position="586"/>
        <end position="617"/>
    </location>
</feature>
<evidence type="ECO:0000259" key="16">
    <source>
        <dbReference type="PROSITE" id="PS50004"/>
    </source>
</evidence>
<feature type="domain" description="C2" evidence="16">
    <location>
        <begin position="816"/>
        <end position="941"/>
    </location>
</feature>
<feature type="compositionally biased region" description="Basic and acidic residues" evidence="15">
    <location>
        <begin position="1125"/>
        <end position="1139"/>
    </location>
</feature>
<dbReference type="InterPro" id="IPR001711">
    <property type="entry name" value="PLipase_C_Pinositol-sp_Y"/>
</dbReference>
<dbReference type="EC" id="3.1.4.11" evidence="10"/>
<dbReference type="SMART" id="SM00239">
    <property type="entry name" value="C2"/>
    <property type="match status" value="1"/>
</dbReference>
<feature type="coiled-coil region" evidence="14">
    <location>
        <begin position="1311"/>
        <end position="1346"/>
    </location>
</feature>
<keyword evidence="4" id="KW-0597">Phosphoprotein</keyword>
<dbReference type="PANTHER" id="PTHR10336">
    <property type="entry name" value="PHOSPHOINOSITIDE-SPECIFIC PHOSPHOLIPASE C FAMILY PROTEIN"/>
    <property type="match status" value="1"/>
</dbReference>
<dbReference type="GO" id="GO:0051209">
    <property type="term" value="P:release of sequestered calcium ion into cytosol"/>
    <property type="evidence" value="ECO:0007669"/>
    <property type="project" value="TreeGrafter"/>
</dbReference>
<evidence type="ECO:0000256" key="2">
    <source>
        <dbReference type="ARBA" id="ARBA00004496"/>
    </source>
</evidence>
<gene>
    <name evidence="18" type="ORF">MENT_LOCUS37432</name>
</gene>
<dbReference type="InterPro" id="IPR000008">
    <property type="entry name" value="C2_dom"/>
</dbReference>
<keyword evidence="8 10" id="KW-0443">Lipid metabolism</keyword>
<dbReference type="GO" id="GO:0016042">
    <property type="term" value="P:lipid catabolic process"/>
    <property type="evidence" value="ECO:0007669"/>
    <property type="project" value="UniProtKB-KW"/>
</dbReference>
<keyword evidence="7 10" id="KW-0442">Lipid degradation</keyword>
<feature type="compositionally biased region" description="Polar residues" evidence="15">
    <location>
        <begin position="566"/>
        <end position="577"/>
    </location>
</feature>
<dbReference type="PIRSF" id="PIRSF000956">
    <property type="entry name" value="PLC-beta"/>
    <property type="match status" value="1"/>
</dbReference>
<evidence type="ECO:0000256" key="13">
    <source>
        <dbReference type="RuleBase" id="RU361133"/>
    </source>
</evidence>
<dbReference type="FunFam" id="1.10.238.10:FF:000005">
    <property type="entry name" value="Phosphoinositide phospholipase C"/>
    <property type="match status" value="1"/>
</dbReference>
<dbReference type="InterPro" id="IPR037862">
    <property type="entry name" value="PLC-beta_PH"/>
</dbReference>
<evidence type="ECO:0000256" key="10">
    <source>
        <dbReference type="PIRNR" id="PIRNR000956"/>
    </source>
</evidence>
<dbReference type="PRINTS" id="PR00390">
    <property type="entry name" value="PHPHLIPASEC"/>
</dbReference>